<organism evidence="1 2">
    <name type="scientific">Tanacetum coccineum</name>
    <dbReference type="NCBI Taxonomy" id="301880"/>
    <lineage>
        <taxon>Eukaryota</taxon>
        <taxon>Viridiplantae</taxon>
        <taxon>Streptophyta</taxon>
        <taxon>Embryophyta</taxon>
        <taxon>Tracheophyta</taxon>
        <taxon>Spermatophyta</taxon>
        <taxon>Magnoliopsida</taxon>
        <taxon>eudicotyledons</taxon>
        <taxon>Gunneridae</taxon>
        <taxon>Pentapetalae</taxon>
        <taxon>asterids</taxon>
        <taxon>campanulids</taxon>
        <taxon>Asterales</taxon>
        <taxon>Asteraceae</taxon>
        <taxon>Asteroideae</taxon>
        <taxon>Anthemideae</taxon>
        <taxon>Anthemidinae</taxon>
        <taxon>Tanacetum</taxon>
    </lineage>
</organism>
<dbReference type="SUPFAM" id="SSF117289">
    <property type="entry name" value="Nucleoporin domain"/>
    <property type="match status" value="1"/>
</dbReference>
<dbReference type="PANTHER" id="PTHR44376:SF5">
    <property type="entry name" value="TRANSCRIPTIONAL COREPRESSOR LEUNIG ISOFORM X1"/>
    <property type="match status" value="1"/>
</dbReference>
<evidence type="ECO:0000313" key="2">
    <source>
        <dbReference type="Proteomes" id="UP001151760"/>
    </source>
</evidence>
<gene>
    <name evidence="1" type="ORF">Tco_0800888</name>
</gene>
<reference evidence="1" key="2">
    <citation type="submission" date="2022-01" db="EMBL/GenBank/DDBJ databases">
        <authorList>
            <person name="Yamashiro T."/>
            <person name="Shiraishi A."/>
            <person name="Satake H."/>
            <person name="Nakayama K."/>
        </authorList>
    </citation>
    <scope>NUCLEOTIDE SEQUENCE</scope>
</reference>
<accession>A0ABQ4ZVD0</accession>
<comment type="caution">
    <text evidence="1">The sequence shown here is derived from an EMBL/GenBank/DDBJ whole genome shotgun (WGS) entry which is preliminary data.</text>
</comment>
<proteinExistence type="predicted"/>
<sequence>MYGASLQRLRFVPEVYEDPLVHPQDESYWGNVNPIGVVVVVIFSTYRHGSGAICVEALSLKQCIMWENKQVQTLLSRVSTEGSRVVIEGFVSFSEEAIATPPAAETKAAGDEDDDSDVDLFSEESEEEKRVVEERAAAVKVYGKKKPGFHLCTFMGHSASVMSLNFHPNKDDLICLCDGDGEIRHRSINNSSCARVVKRAEIKMETTPMLQQTLCIKKFFTD</sequence>
<dbReference type="EMBL" id="BQNB010011693">
    <property type="protein sequence ID" value="GJS93920.1"/>
    <property type="molecule type" value="Genomic_DNA"/>
</dbReference>
<reference evidence="1" key="1">
    <citation type="journal article" date="2022" name="Int. J. Mol. Sci.">
        <title>Draft Genome of Tanacetum Coccineum: Genomic Comparison of Closely Related Tanacetum-Family Plants.</title>
        <authorList>
            <person name="Yamashiro T."/>
            <person name="Shiraishi A."/>
            <person name="Nakayama K."/>
            <person name="Satake H."/>
        </authorList>
    </citation>
    <scope>NUCLEOTIDE SEQUENCE</scope>
</reference>
<evidence type="ECO:0000313" key="1">
    <source>
        <dbReference type="EMBL" id="GJS93920.1"/>
    </source>
</evidence>
<name>A0ABQ4ZVD0_9ASTR</name>
<dbReference type="Proteomes" id="UP001151760">
    <property type="component" value="Unassembled WGS sequence"/>
</dbReference>
<dbReference type="InterPro" id="IPR044716">
    <property type="entry name" value="LEUNIG-like"/>
</dbReference>
<dbReference type="PANTHER" id="PTHR44376">
    <property type="entry name" value="TRANSCRIPTIONAL REGULATOR OF FILAMENTOUS GROWTH FLO8"/>
    <property type="match status" value="1"/>
</dbReference>
<keyword evidence="2" id="KW-1185">Reference proteome</keyword>
<protein>
    <submittedName>
        <fullName evidence="1">Transcriptional corepressor LEUNIG isoform X1</fullName>
    </submittedName>
</protein>
<dbReference type="InterPro" id="IPR015943">
    <property type="entry name" value="WD40/YVTN_repeat-like_dom_sf"/>
</dbReference>
<dbReference type="Gene3D" id="2.130.10.10">
    <property type="entry name" value="YVTN repeat-like/Quinoprotein amine dehydrogenase"/>
    <property type="match status" value="1"/>
</dbReference>